<sequence length="61" mass="6860">MFFCPLIKSECHGEDCVLYGDAGETEVCSFTKAVWAIARVNEALEDIGEQFFALQEVIEKK</sequence>
<protein>
    <submittedName>
        <fullName evidence="1">Uncharacterized protein</fullName>
    </submittedName>
</protein>
<evidence type="ECO:0000313" key="1">
    <source>
        <dbReference type="EMBL" id="KKN07109.1"/>
    </source>
</evidence>
<dbReference type="EMBL" id="LAZR01004605">
    <property type="protein sequence ID" value="KKN07109.1"/>
    <property type="molecule type" value="Genomic_DNA"/>
</dbReference>
<name>A0A0F9MN98_9ZZZZ</name>
<organism evidence="1">
    <name type="scientific">marine sediment metagenome</name>
    <dbReference type="NCBI Taxonomy" id="412755"/>
    <lineage>
        <taxon>unclassified sequences</taxon>
        <taxon>metagenomes</taxon>
        <taxon>ecological metagenomes</taxon>
    </lineage>
</organism>
<gene>
    <name evidence="1" type="ORF">LCGC14_1070410</name>
</gene>
<dbReference type="AlphaFoldDB" id="A0A0F9MN98"/>
<proteinExistence type="predicted"/>
<comment type="caution">
    <text evidence="1">The sequence shown here is derived from an EMBL/GenBank/DDBJ whole genome shotgun (WGS) entry which is preliminary data.</text>
</comment>
<reference evidence="1" key="1">
    <citation type="journal article" date="2015" name="Nature">
        <title>Complex archaea that bridge the gap between prokaryotes and eukaryotes.</title>
        <authorList>
            <person name="Spang A."/>
            <person name="Saw J.H."/>
            <person name="Jorgensen S.L."/>
            <person name="Zaremba-Niedzwiedzka K."/>
            <person name="Martijn J."/>
            <person name="Lind A.E."/>
            <person name="van Eijk R."/>
            <person name="Schleper C."/>
            <person name="Guy L."/>
            <person name="Ettema T.J."/>
        </authorList>
    </citation>
    <scope>NUCLEOTIDE SEQUENCE</scope>
</reference>
<accession>A0A0F9MN98</accession>